<evidence type="ECO:0000313" key="5">
    <source>
        <dbReference type="Proteomes" id="UP000050454"/>
    </source>
</evidence>
<dbReference type="STRING" id="1605367.AFM12_18540"/>
<dbReference type="Pfam" id="PF07883">
    <property type="entry name" value="Cupin_2"/>
    <property type="match status" value="1"/>
</dbReference>
<evidence type="ECO:0000259" key="3">
    <source>
        <dbReference type="Pfam" id="PF07883"/>
    </source>
</evidence>
<organism evidence="4 5">
    <name type="scientific">Jiulongibacter sediminis</name>
    <dbReference type="NCBI Taxonomy" id="1605367"/>
    <lineage>
        <taxon>Bacteria</taxon>
        <taxon>Pseudomonadati</taxon>
        <taxon>Bacteroidota</taxon>
        <taxon>Cytophagia</taxon>
        <taxon>Cytophagales</taxon>
        <taxon>Leadbetterellaceae</taxon>
        <taxon>Jiulongibacter</taxon>
    </lineage>
</organism>
<dbReference type="InterPro" id="IPR051610">
    <property type="entry name" value="GPI/OXD"/>
</dbReference>
<dbReference type="GO" id="GO:0046872">
    <property type="term" value="F:metal ion binding"/>
    <property type="evidence" value="ECO:0007669"/>
    <property type="project" value="UniProtKB-KW"/>
</dbReference>
<accession>A0A0P7C4D5</accession>
<protein>
    <submittedName>
        <fullName evidence="4">Cupin</fullName>
    </submittedName>
</protein>
<dbReference type="OrthoDB" id="9797047at2"/>
<dbReference type="PANTHER" id="PTHR35848:SF6">
    <property type="entry name" value="CUPIN TYPE-2 DOMAIN-CONTAINING PROTEIN"/>
    <property type="match status" value="1"/>
</dbReference>
<proteinExistence type="predicted"/>
<dbReference type="PANTHER" id="PTHR35848">
    <property type="entry name" value="OXALATE-BINDING PROTEIN"/>
    <property type="match status" value="1"/>
</dbReference>
<reference evidence="4 5" key="1">
    <citation type="submission" date="2015-07" db="EMBL/GenBank/DDBJ databases">
        <title>The draft genome sequence of Leadbetterella sp. JN14-9.</title>
        <authorList>
            <person name="Liu Y."/>
            <person name="Du J."/>
            <person name="Shao Z."/>
        </authorList>
    </citation>
    <scope>NUCLEOTIDE SEQUENCE [LARGE SCALE GENOMIC DNA]</scope>
    <source>
        <strain evidence="4 5">JN14-9</strain>
    </source>
</reference>
<evidence type="ECO:0000256" key="2">
    <source>
        <dbReference type="SAM" id="SignalP"/>
    </source>
</evidence>
<feature type="signal peptide" evidence="2">
    <location>
        <begin position="1"/>
        <end position="19"/>
    </location>
</feature>
<evidence type="ECO:0000256" key="1">
    <source>
        <dbReference type="ARBA" id="ARBA00022723"/>
    </source>
</evidence>
<dbReference type="Gene3D" id="2.60.120.10">
    <property type="entry name" value="Jelly Rolls"/>
    <property type="match status" value="2"/>
</dbReference>
<dbReference type="AlphaFoldDB" id="A0A0P7C4D5"/>
<keyword evidence="1" id="KW-0479">Metal-binding</keyword>
<comment type="caution">
    <text evidence="4">The sequence shown here is derived from an EMBL/GenBank/DDBJ whole genome shotgun (WGS) entry which is preliminary data.</text>
</comment>
<dbReference type="InterPro" id="IPR013096">
    <property type="entry name" value="Cupin_2"/>
</dbReference>
<dbReference type="InterPro" id="IPR011051">
    <property type="entry name" value="RmlC_Cupin_sf"/>
</dbReference>
<feature type="chain" id="PRO_5006136625" evidence="2">
    <location>
        <begin position="20"/>
        <end position="406"/>
    </location>
</feature>
<dbReference type="SUPFAM" id="SSF54909">
    <property type="entry name" value="Dimeric alpha+beta barrel"/>
    <property type="match status" value="1"/>
</dbReference>
<dbReference type="Proteomes" id="UP000050454">
    <property type="component" value="Unassembled WGS sequence"/>
</dbReference>
<dbReference type="EMBL" id="LGTQ01000015">
    <property type="protein sequence ID" value="KPM46758.1"/>
    <property type="molecule type" value="Genomic_DNA"/>
</dbReference>
<keyword evidence="2" id="KW-0732">Signal</keyword>
<name>A0A0P7C4D5_9BACT</name>
<dbReference type="SUPFAM" id="SSF51182">
    <property type="entry name" value="RmlC-like cupins"/>
    <property type="match status" value="1"/>
</dbReference>
<dbReference type="RefSeq" id="WP_055151636.1">
    <property type="nucleotide sequence ID" value="NZ_JXSZ01000015.1"/>
</dbReference>
<sequence>MKYLVSSLLTFFLIVSVKAQTLQERITHNDPADYRKLTGVHAGAGQMGFTELIGRYDLATNFLYLHSGTIDPKSGIGHHFHHTIEEMYVILDGEAEFTINGRTSKIKGPALVPCKRGDSHAIYNHTNKPLKWLNYAVSEVKGQGDAFDLGDTRQGASLEAIPTFVSASLEKKEIPATPPRFGPKPRSSHSLQVLGPQVFRTDWHHVDHLIIPVGEAIDSRKLEGFQEVYYVVNGSGTLSTNGQTAAFKTDDAFYGELGEDLSFKNIGSNDLQILVIGIAAAKESGMAIQEPLVKPKSMALQMEFVVEPTNAEEFEKMYYSIYVPAMIVQDGYMSSKLLRLFPEEVAKGIEAEPTEYNYQIQIEFDTEENRRKWVASDQHQIAWPAASGLAKKFKWRGYDVMGDDQR</sequence>
<evidence type="ECO:0000313" key="4">
    <source>
        <dbReference type="EMBL" id="KPM46758.1"/>
    </source>
</evidence>
<dbReference type="InterPro" id="IPR011008">
    <property type="entry name" value="Dimeric_a/b-barrel"/>
</dbReference>
<feature type="domain" description="Cupin type-2" evidence="3">
    <location>
        <begin position="69"/>
        <end position="133"/>
    </location>
</feature>
<dbReference type="InterPro" id="IPR014710">
    <property type="entry name" value="RmlC-like_jellyroll"/>
</dbReference>
<gene>
    <name evidence="4" type="ORF">AFM12_18540</name>
</gene>
<keyword evidence="5" id="KW-1185">Reference proteome</keyword>